<dbReference type="AlphaFoldDB" id="A0A0W8E4A2"/>
<proteinExistence type="predicted"/>
<name>A0A0W8E4A2_9ZZZZ</name>
<dbReference type="EMBL" id="LNQE01001888">
    <property type="protein sequence ID" value="KUG03277.1"/>
    <property type="molecule type" value="Genomic_DNA"/>
</dbReference>
<organism evidence="1">
    <name type="scientific">hydrocarbon metagenome</name>
    <dbReference type="NCBI Taxonomy" id="938273"/>
    <lineage>
        <taxon>unclassified sequences</taxon>
        <taxon>metagenomes</taxon>
        <taxon>ecological metagenomes</taxon>
    </lineage>
</organism>
<reference evidence="1" key="1">
    <citation type="journal article" date="2015" name="Proc. Natl. Acad. Sci. U.S.A.">
        <title>Networks of energetic and metabolic interactions define dynamics in microbial communities.</title>
        <authorList>
            <person name="Embree M."/>
            <person name="Liu J.K."/>
            <person name="Al-Bassam M.M."/>
            <person name="Zengler K."/>
        </authorList>
    </citation>
    <scope>NUCLEOTIDE SEQUENCE</scope>
</reference>
<protein>
    <submittedName>
        <fullName evidence="1">Uncharacterized protein</fullName>
    </submittedName>
</protein>
<evidence type="ECO:0000313" key="1">
    <source>
        <dbReference type="EMBL" id="KUG03277.1"/>
    </source>
</evidence>
<comment type="caution">
    <text evidence="1">The sequence shown here is derived from an EMBL/GenBank/DDBJ whole genome shotgun (WGS) entry which is preliminary data.</text>
</comment>
<accession>A0A0W8E4A2</accession>
<gene>
    <name evidence="1" type="ORF">ASZ90_019376</name>
</gene>
<sequence>MNSGKRWKEKTRVRWPASMQQSEYFLLLALLYTVTAREESDNIYKQGRKSVKIVWLVYQGS</sequence>